<keyword evidence="4" id="KW-1185">Reference proteome</keyword>
<evidence type="ECO:0000256" key="1">
    <source>
        <dbReference type="SAM" id="Phobius"/>
    </source>
</evidence>
<evidence type="ECO:0000256" key="2">
    <source>
        <dbReference type="SAM" id="SignalP"/>
    </source>
</evidence>
<dbReference type="AlphaFoldDB" id="A0A7J7YE41"/>
<name>A0A7J7YE41_MYOMY</name>
<keyword evidence="1" id="KW-0812">Transmembrane</keyword>
<comment type="caution">
    <text evidence="3">The sequence shown here is derived from an EMBL/GenBank/DDBJ whole genome shotgun (WGS) entry which is preliminary data.</text>
</comment>
<accession>A0A7J7YE41</accession>
<sequence length="127" mass="14918">MALPAHLLHHPTVALLSLGPIGAGTASTATHCQHHGCLPCSAPPLVLSTCHKEWLNSWLNNLHIKLFLYRRYIYIYIYIYIMLFFNYYYFLFCFLLFFLYTHSLSTSFILNCGHSPFIQFLYLTFWQ</sequence>
<feature type="chain" id="PRO_5029719176" evidence="2">
    <location>
        <begin position="27"/>
        <end position="127"/>
    </location>
</feature>
<feature type="signal peptide" evidence="2">
    <location>
        <begin position="1"/>
        <end position="26"/>
    </location>
</feature>
<dbReference type="Proteomes" id="UP000527355">
    <property type="component" value="Unassembled WGS sequence"/>
</dbReference>
<proteinExistence type="predicted"/>
<protein>
    <submittedName>
        <fullName evidence="3">Uncharacterized protein</fullName>
    </submittedName>
</protein>
<gene>
    <name evidence="3" type="ORF">mMyoMyo1_011155</name>
</gene>
<evidence type="ECO:0000313" key="3">
    <source>
        <dbReference type="EMBL" id="KAF6360203.1"/>
    </source>
</evidence>
<feature type="transmembrane region" description="Helical" evidence="1">
    <location>
        <begin position="73"/>
        <end position="100"/>
    </location>
</feature>
<feature type="transmembrane region" description="Helical" evidence="1">
    <location>
        <begin position="106"/>
        <end position="125"/>
    </location>
</feature>
<evidence type="ECO:0000313" key="4">
    <source>
        <dbReference type="Proteomes" id="UP000527355"/>
    </source>
</evidence>
<keyword evidence="1" id="KW-0472">Membrane</keyword>
<organism evidence="3 4">
    <name type="scientific">Myotis myotis</name>
    <name type="common">Greater mouse-eared bat</name>
    <name type="synonym">Vespertilio myotis</name>
    <dbReference type="NCBI Taxonomy" id="51298"/>
    <lineage>
        <taxon>Eukaryota</taxon>
        <taxon>Metazoa</taxon>
        <taxon>Chordata</taxon>
        <taxon>Craniata</taxon>
        <taxon>Vertebrata</taxon>
        <taxon>Euteleostomi</taxon>
        <taxon>Mammalia</taxon>
        <taxon>Eutheria</taxon>
        <taxon>Laurasiatheria</taxon>
        <taxon>Chiroptera</taxon>
        <taxon>Yangochiroptera</taxon>
        <taxon>Vespertilionidae</taxon>
        <taxon>Myotis</taxon>
    </lineage>
</organism>
<reference evidence="3 4" key="1">
    <citation type="journal article" date="2020" name="Nature">
        <title>Six reference-quality genomes reveal evolution of bat adaptations.</title>
        <authorList>
            <person name="Jebb D."/>
            <person name="Huang Z."/>
            <person name="Pippel M."/>
            <person name="Hughes G.M."/>
            <person name="Lavrichenko K."/>
            <person name="Devanna P."/>
            <person name="Winkler S."/>
            <person name="Jermiin L.S."/>
            <person name="Skirmuntt E.C."/>
            <person name="Katzourakis A."/>
            <person name="Burkitt-Gray L."/>
            <person name="Ray D.A."/>
            <person name="Sullivan K.A.M."/>
            <person name="Roscito J.G."/>
            <person name="Kirilenko B.M."/>
            <person name="Davalos L.M."/>
            <person name="Corthals A.P."/>
            <person name="Power M.L."/>
            <person name="Jones G."/>
            <person name="Ransome R.D."/>
            <person name="Dechmann D.K.N."/>
            <person name="Locatelli A.G."/>
            <person name="Puechmaille S.J."/>
            <person name="Fedrigo O."/>
            <person name="Jarvis E.D."/>
            <person name="Hiller M."/>
            <person name="Vernes S.C."/>
            <person name="Myers E.W."/>
            <person name="Teeling E.C."/>
        </authorList>
    </citation>
    <scope>NUCLEOTIDE SEQUENCE [LARGE SCALE GENOMIC DNA]</scope>
    <source>
        <strain evidence="3">MMyoMyo1</strain>
        <tissue evidence="3">Flight muscle</tissue>
    </source>
</reference>
<keyword evidence="1" id="KW-1133">Transmembrane helix</keyword>
<dbReference type="EMBL" id="JABWUV010000004">
    <property type="protein sequence ID" value="KAF6360203.1"/>
    <property type="molecule type" value="Genomic_DNA"/>
</dbReference>
<keyword evidence="2" id="KW-0732">Signal</keyword>